<keyword evidence="8" id="KW-1185">Reference proteome</keyword>
<keyword evidence="4 5" id="KW-0472">Membrane</keyword>
<keyword evidence="2 5" id="KW-0812">Transmembrane</keyword>
<dbReference type="PROSITE" id="PS50850">
    <property type="entry name" value="MFS"/>
    <property type="match status" value="1"/>
</dbReference>
<evidence type="ECO:0000313" key="7">
    <source>
        <dbReference type="EMBL" id="KAK5094549.1"/>
    </source>
</evidence>
<dbReference type="Pfam" id="PF07690">
    <property type="entry name" value="MFS_1"/>
    <property type="match status" value="1"/>
</dbReference>
<evidence type="ECO:0000256" key="5">
    <source>
        <dbReference type="SAM" id="Phobius"/>
    </source>
</evidence>
<dbReference type="InterPro" id="IPR036259">
    <property type="entry name" value="MFS_trans_sf"/>
</dbReference>
<dbReference type="InterPro" id="IPR011701">
    <property type="entry name" value="MFS"/>
</dbReference>
<evidence type="ECO:0000256" key="2">
    <source>
        <dbReference type="ARBA" id="ARBA00022692"/>
    </source>
</evidence>
<reference evidence="7 8" key="1">
    <citation type="submission" date="2023-08" db="EMBL/GenBank/DDBJ databases">
        <title>Black Yeasts Isolated from many extreme environments.</title>
        <authorList>
            <person name="Coleine C."/>
            <person name="Stajich J.E."/>
            <person name="Selbmann L."/>
        </authorList>
    </citation>
    <scope>NUCLEOTIDE SEQUENCE [LARGE SCALE GENOMIC DNA]</scope>
    <source>
        <strain evidence="7 8">CCFEE 5885</strain>
    </source>
</reference>
<accession>A0ABR0KG69</accession>
<feature type="transmembrane region" description="Helical" evidence="5">
    <location>
        <begin position="382"/>
        <end position="401"/>
    </location>
</feature>
<dbReference type="PANTHER" id="PTHR23501">
    <property type="entry name" value="MAJOR FACILITATOR SUPERFAMILY"/>
    <property type="match status" value="1"/>
</dbReference>
<gene>
    <name evidence="7" type="ORF">LTR24_003490</name>
</gene>
<proteinExistence type="predicted"/>
<sequence>MYDSFIEHFSYQPSKSQKMHLKNDAEARMSQLSTKSTLAEVTEQPWKPTRTELGIMITLAVCSLVVALDATILVSVLPTLAIDLDGTAAEAFWTGTSYLLAHAVLQPFIASLSEGFGRRELLVPSVLSFAGGSIVCGLAHNFPVMLTGRVLQGFGGAGIITLSQLVYADLVPLRLRPKYFTMVLGAWALGSLLGPLVGGLFVERATWRWCFWLNLPICTVALPMTFFFLGALTKPKSNLLMKLRSIDWIGNTLFIASLTSLLIAISWAGISYSWSDYQTILPLVLGTTGLILSVAYEMRLASNPFLSQNIFKSRSAVASYIIAMLQGLALYMALYYSAFYFSATHFFSPIRTGLSVFPATTLMLPGSAIVSALIAHTGRFRWAIWAGFAISTASAGLFTLWDDKTRTPVWAACECFFGLGMGMLLSSVNFSTQAAVEPEDAGQAAAMYAFMRSVGMTVGVAVGGTVFQNVMKRKLSELGVEGAGELARHAEGFIEVLKGMATTGAEGRMREDVMEGYVCGFRGVWITMTALCAAGLVVSLFIGRGNLDRVLKSKFTVKERGEGR</sequence>
<dbReference type="Gene3D" id="1.20.1250.20">
    <property type="entry name" value="MFS general substrate transporter like domains"/>
    <property type="match status" value="1"/>
</dbReference>
<dbReference type="SUPFAM" id="SSF103473">
    <property type="entry name" value="MFS general substrate transporter"/>
    <property type="match status" value="1"/>
</dbReference>
<feature type="transmembrane region" description="Helical" evidence="5">
    <location>
        <begin position="280"/>
        <end position="296"/>
    </location>
</feature>
<feature type="transmembrane region" description="Helical" evidence="5">
    <location>
        <begin position="407"/>
        <end position="428"/>
    </location>
</feature>
<feature type="transmembrane region" description="Helical" evidence="5">
    <location>
        <begin position="121"/>
        <end position="140"/>
    </location>
</feature>
<dbReference type="EMBL" id="JAVRRG010000033">
    <property type="protein sequence ID" value="KAK5094549.1"/>
    <property type="molecule type" value="Genomic_DNA"/>
</dbReference>
<evidence type="ECO:0000256" key="4">
    <source>
        <dbReference type="ARBA" id="ARBA00023136"/>
    </source>
</evidence>
<evidence type="ECO:0000259" key="6">
    <source>
        <dbReference type="PROSITE" id="PS50850"/>
    </source>
</evidence>
<keyword evidence="3 5" id="KW-1133">Transmembrane helix</keyword>
<feature type="domain" description="Major facilitator superfamily (MFS) profile" evidence="6">
    <location>
        <begin position="55"/>
        <end position="547"/>
    </location>
</feature>
<feature type="transmembrane region" description="Helical" evidence="5">
    <location>
        <begin position="356"/>
        <end position="375"/>
    </location>
</feature>
<dbReference type="Proteomes" id="UP001345013">
    <property type="component" value="Unassembled WGS sequence"/>
</dbReference>
<feature type="transmembrane region" description="Helical" evidence="5">
    <location>
        <begin position="253"/>
        <end position="274"/>
    </location>
</feature>
<evidence type="ECO:0000256" key="3">
    <source>
        <dbReference type="ARBA" id="ARBA00022989"/>
    </source>
</evidence>
<evidence type="ECO:0000256" key="1">
    <source>
        <dbReference type="ARBA" id="ARBA00004141"/>
    </source>
</evidence>
<protein>
    <recommendedName>
        <fullName evidence="6">Major facilitator superfamily (MFS) profile domain-containing protein</fullName>
    </recommendedName>
</protein>
<feature type="transmembrane region" description="Helical" evidence="5">
    <location>
        <begin position="449"/>
        <end position="467"/>
    </location>
</feature>
<feature type="transmembrane region" description="Helical" evidence="5">
    <location>
        <begin position="524"/>
        <end position="543"/>
    </location>
</feature>
<feature type="transmembrane region" description="Helical" evidence="5">
    <location>
        <begin position="179"/>
        <end position="201"/>
    </location>
</feature>
<feature type="transmembrane region" description="Helical" evidence="5">
    <location>
        <begin position="317"/>
        <end position="336"/>
    </location>
</feature>
<comment type="subcellular location">
    <subcellularLocation>
        <location evidence="1">Membrane</location>
        <topology evidence="1">Multi-pass membrane protein</topology>
    </subcellularLocation>
</comment>
<evidence type="ECO:0000313" key="8">
    <source>
        <dbReference type="Proteomes" id="UP001345013"/>
    </source>
</evidence>
<feature type="transmembrane region" description="Helical" evidence="5">
    <location>
        <begin position="213"/>
        <end position="232"/>
    </location>
</feature>
<name>A0ABR0KG69_9EURO</name>
<feature type="transmembrane region" description="Helical" evidence="5">
    <location>
        <begin position="146"/>
        <end position="167"/>
    </location>
</feature>
<feature type="transmembrane region" description="Helical" evidence="5">
    <location>
        <begin position="53"/>
        <end position="79"/>
    </location>
</feature>
<comment type="caution">
    <text evidence="7">The sequence shown here is derived from an EMBL/GenBank/DDBJ whole genome shotgun (WGS) entry which is preliminary data.</text>
</comment>
<organism evidence="7 8">
    <name type="scientific">Lithohypha guttulata</name>
    <dbReference type="NCBI Taxonomy" id="1690604"/>
    <lineage>
        <taxon>Eukaryota</taxon>
        <taxon>Fungi</taxon>
        <taxon>Dikarya</taxon>
        <taxon>Ascomycota</taxon>
        <taxon>Pezizomycotina</taxon>
        <taxon>Eurotiomycetes</taxon>
        <taxon>Chaetothyriomycetidae</taxon>
        <taxon>Chaetothyriales</taxon>
        <taxon>Trichomeriaceae</taxon>
        <taxon>Lithohypha</taxon>
    </lineage>
</organism>
<dbReference type="PANTHER" id="PTHR23501:SF94">
    <property type="entry name" value="MAJOR FACILITATOR SUPERFAMILY (MFS) PROFILE DOMAIN-CONTAINING PROTEIN"/>
    <property type="match status" value="1"/>
</dbReference>
<dbReference type="Gene3D" id="1.20.1720.10">
    <property type="entry name" value="Multidrug resistance protein D"/>
    <property type="match status" value="1"/>
</dbReference>
<feature type="transmembrane region" description="Helical" evidence="5">
    <location>
        <begin position="91"/>
        <end position="109"/>
    </location>
</feature>
<dbReference type="InterPro" id="IPR020846">
    <property type="entry name" value="MFS_dom"/>
</dbReference>